<name>A0ABX2CSG7_9CYAN</name>
<keyword evidence="4 5" id="KW-0472">Membrane</keyword>
<feature type="transmembrane region" description="Helical" evidence="5">
    <location>
        <begin position="185"/>
        <end position="203"/>
    </location>
</feature>
<comment type="caution">
    <text evidence="7">The sequence shown here is derived from an EMBL/GenBank/DDBJ whole genome shotgun (WGS) entry which is preliminary data.</text>
</comment>
<gene>
    <name evidence="7" type="ORF">E5S67_00874</name>
</gene>
<dbReference type="Gene3D" id="1.20.1740.10">
    <property type="entry name" value="Amino acid/polyamine transporter I"/>
    <property type="match status" value="1"/>
</dbReference>
<dbReference type="InterPro" id="IPR004841">
    <property type="entry name" value="AA-permease/SLC12A_dom"/>
</dbReference>
<feature type="transmembrane region" description="Helical" evidence="5">
    <location>
        <begin position="277"/>
        <end position="302"/>
    </location>
</feature>
<dbReference type="PANTHER" id="PTHR42770">
    <property type="entry name" value="AMINO ACID TRANSPORTER-RELATED"/>
    <property type="match status" value="1"/>
</dbReference>
<dbReference type="Pfam" id="PF00324">
    <property type="entry name" value="AA_permease"/>
    <property type="match status" value="1"/>
</dbReference>
<keyword evidence="2 5" id="KW-0812">Transmembrane</keyword>
<feature type="transmembrane region" description="Helical" evidence="5">
    <location>
        <begin position="12"/>
        <end position="36"/>
    </location>
</feature>
<feature type="transmembrane region" description="Helical" evidence="5">
    <location>
        <begin position="124"/>
        <end position="142"/>
    </location>
</feature>
<feature type="transmembrane region" description="Helical" evidence="5">
    <location>
        <begin position="85"/>
        <end position="112"/>
    </location>
</feature>
<proteinExistence type="predicted"/>
<evidence type="ECO:0000256" key="2">
    <source>
        <dbReference type="ARBA" id="ARBA00022692"/>
    </source>
</evidence>
<feature type="transmembrane region" description="Helical" evidence="5">
    <location>
        <begin position="379"/>
        <end position="395"/>
    </location>
</feature>
<feature type="transmembrane region" description="Helical" evidence="5">
    <location>
        <begin position="149"/>
        <end position="170"/>
    </location>
</feature>
<evidence type="ECO:0000256" key="1">
    <source>
        <dbReference type="ARBA" id="ARBA00004141"/>
    </source>
</evidence>
<dbReference type="Proteomes" id="UP000702425">
    <property type="component" value="Unassembled WGS sequence"/>
</dbReference>
<reference evidence="7 8" key="1">
    <citation type="journal article" date="2020" name="Sci. Rep.">
        <title>A novel cyanobacterial geosmin producer, revising GeoA distribution and dispersion patterns in Bacteria.</title>
        <authorList>
            <person name="Churro C."/>
            <person name="Semedo-Aguiar A.P."/>
            <person name="Silva A.D."/>
            <person name="Pereira-Leal J.B."/>
            <person name="Leite R.B."/>
        </authorList>
    </citation>
    <scope>NUCLEOTIDE SEQUENCE [LARGE SCALE GENOMIC DNA]</scope>
    <source>
        <strain evidence="7 8">IPMA8</strain>
    </source>
</reference>
<protein>
    <submittedName>
        <fullName evidence="7">Transporter</fullName>
    </submittedName>
</protein>
<feature type="transmembrane region" description="Helical" evidence="5">
    <location>
        <begin position="348"/>
        <end position="367"/>
    </location>
</feature>
<evidence type="ECO:0000256" key="4">
    <source>
        <dbReference type="ARBA" id="ARBA00023136"/>
    </source>
</evidence>
<dbReference type="RefSeq" id="WP_172185844.1">
    <property type="nucleotide sequence ID" value="NZ_CAWPPK010000013.1"/>
</dbReference>
<accession>A0ABX2CSG7</accession>
<dbReference type="PIRSF" id="PIRSF006060">
    <property type="entry name" value="AA_transporter"/>
    <property type="match status" value="1"/>
</dbReference>
<evidence type="ECO:0000256" key="5">
    <source>
        <dbReference type="SAM" id="Phobius"/>
    </source>
</evidence>
<sequence>MSSPLLKRELGVFGATLMGLGSILGTGVFVSIGIATEVAGPGVILAVGIAALVAVCNGLSSAQLAANHPVSGGTYEYGYKYLNPWLGFTAGWMFLVAKTASAATAALGFAGYFLNAVGVADRTYLILTALVAVAAITLIVLTGIRRSNIANTAIVSVTLLSLAVFVAVGLPEVRWEMATVQNDSSIGSIFQATALMFVAYSGYARITTMSEEVREPRETIPKAIIFTLVLTMLLYVGVAVVVAGAGGADKLSLQIGGTAAPLEVIARSFRIPGVSQLLAVGAITAMLGVLLNLILGLSRIWLAMGRRLDMPRVLARLNPSGTTPYVAVVVVEVTIALLILVGDVKTTWSFSAFSVLIYYAITNLAALQLSPAERLYPQWVAWVGLGNCLFLAFWVERQIWLTGLALIAAGLIWRAIVRLPARK</sequence>
<organism evidence="7 8">
    <name type="scientific">Microcoleus asticus IPMA8</name>
    <dbReference type="NCBI Taxonomy" id="2563858"/>
    <lineage>
        <taxon>Bacteria</taxon>
        <taxon>Bacillati</taxon>
        <taxon>Cyanobacteriota</taxon>
        <taxon>Cyanophyceae</taxon>
        <taxon>Oscillatoriophycideae</taxon>
        <taxon>Oscillatoriales</taxon>
        <taxon>Microcoleaceae</taxon>
        <taxon>Microcoleus</taxon>
        <taxon>Microcoleus asticus</taxon>
    </lineage>
</organism>
<feature type="transmembrane region" description="Helical" evidence="5">
    <location>
        <begin position="223"/>
        <end position="245"/>
    </location>
</feature>
<feature type="transmembrane region" description="Helical" evidence="5">
    <location>
        <begin position="401"/>
        <end position="417"/>
    </location>
</feature>
<dbReference type="EMBL" id="SRRZ01000011">
    <property type="protein sequence ID" value="NQE33156.1"/>
    <property type="molecule type" value="Genomic_DNA"/>
</dbReference>
<keyword evidence="8" id="KW-1185">Reference proteome</keyword>
<evidence type="ECO:0000256" key="3">
    <source>
        <dbReference type="ARBA" id="ARBA00022989"/>
    </source>
</evidence>
<comment type="subcellular location">
    <subcellularLocation>
        <location evidence="1">Membrane</location>
        <topology evidence="1">Multi-pass membrane protein</topology>
    </subcellularLocation>
</comment>
<dbReference type="InterPro" id="IPR050367">
    <property type="entry name" value="APC_superfamily"/>
</dbReference>
<feature type="domain" description="Amino acid permease/ SLC12A" evidence="6">
    <location>
        <begin position="15"/>
        <end position="394"/>
    </location>
</feature>
<evidence type="ECO:0000313" key="7">
    <source>
        <dbReference type="EMBL" id="NQE33156.1"/>
    </source>
</evidence>
<keyword evidence="3 5" id="KW-1133">Transmembrane helix</keyword>
<evidence type="ECO:0000259" key="6">
    <source>
        <dbReference type="Pfam" id="PF00324"/>
    </source>
</evidence>
<feature type="transmembrane region" description="Helical" evidence="5">
    <location>
        <begin position="323"/>
        <end position="342"/>
    </location>
</feature>
<evidence type="ECO:0000313" key="8">
    <source>
        <dbReference type="Proteomes" id="UP000702425"/>
    </source>
</evidence>
<dbReference type="PANTHER" id="PTHR42770:SF7">
    <property type="entry name" value="MEMBRANE PROTEIN"/>
    <property type="match status" value="1"/>
</dbReference>
<feature type="transmembrane region" description="Helical" evidence="5">
    <location>
        <begin position="42"/>
        <end position="64"/>
    </location>
</feature>